<dbReference type="EMBL" id="CAJHNH020000314">
    <property type="protein sequence ID" value="CAG5116875.1"/>
    <property type="molecule type" value="Genomic_DNA"/>
</dbReference>
<feature type="non-terminal residue" evidence="2">
    <location>
        <position position="1"/>
    </location>
</feature>
<evidence type="ECO:0000256" key="1">
    <source>
        <dbReference type="SAM" id="Phobius"/>
    </source>
</evidence>
<keyword evidence="3" id="KW-1185">Reference proteome</keyword>
<dbReference type="AlphaFoldDB" id="A0A8S3YN10"/>
<accession>A0A8S3YN10</accession>
<gene>
    <name evidence="2" type="ORF">CUNI_LOCUS2433</name>
</gene>
<keyword evidence="1" id="KW-1133">Transmembrane helix</keyword>
<dbReference type="Proteomes" id="UP000678393">
    <property type="component" value="Unassembled WGS sequence"/>
</dbReference>
<dbReference type="OrthoDB" id="6160486at2759"/>
<reference evidence="2" key="1">
    <citation type="submission" date="2021-04" db="EMBL/GenBank/DDBJ databases">
        <authorList>
            <consortium name="Molecular Ecology Group"/>
        </authorList>
    </citation>
    <scope>NUCLEOTIDE SEQUENCE</scope>
</reference>
<organism evidence="2 3">
    <name type="scientific">Candidula unifasciata</name>
    <dbReference type="NCBI Taxonomy" id="100452"/>
    <lineage>
        <taxon>Eukaryota</taxon>
        <taxon>Metazoa</taxon>
        <taxon>Spiralia</taxon>
        <taxon>Lophotrochozoa</taxon>
        <taxon>Mollusca</taxon>
        <taxon>Gastropoda</taxon>
        <taxon>Heterobranchia</taxon>
        <taxon>Euthyneura</taxon>
        <taxon>Panpulmonata</taxon>
        <taxon>Eupulmonata</taxon>
        <taxon>Stylommatophora</taxon>
        <taxon>Helicina</taxon>
        <taxon>Helicoidea</taxon>
        <taxon>Geomitridae</taxon>
        <taxon>Candidula</taxon>
    </lineage>
</organism>
<name>A0A8S3YN10_9EUPU</name>
<proteinExistence type="predicted"/>
<keyword evidence="1" id="KW-0472">Membrane</keyword>
<evidence type="ECO:0000313" key="3">
    <source>
        <dbReference type="Proteomes" id="UP000678393"/>
    </source>
</evidence>
<feature type="transmembrane region" description="Helical" evidence="1">
    <location>
        <begin position="18"/>
        <end position="40"/>
    </location>
</feature>
<sequence>VITEEDLFKADEQLTKEILWYAGYTALTVVIFLVIVACFASDPRACIVAFGTGSPCCLLCPCIKSLYKYTDPAKLIQASINTYVPGILVEDDGSMQMYEPSAEETDLLFELINEFMTIS</sequence>
<protein>
    <submittedName>
        <fullName evidence="2">Uncharacterized protein</fullName>
    </submittedName>
</protein>
<evidence type="ECO:0000313" key="2">
    <source>
        <dbReference type="EMBL" id="CAG5116875.1"/>
    </source>
</evidence>
<comment type="caution">
    <text evidence="2">The sequence shown here is derived from an EMBL/GenBank/DDBJ whole genome shotgun (WGS) entry which is preliminary data.</text>
</comment>
<keyword evidence="1" id="KW-0812">Transmembrane</keyword>